<reference evidence="1 2" key="1">
    <citation type="submission" date="2007-03" db="EMBL/GenBank/DDBJ databases">
        <authorList>
            <person name="Stal L."/>
            <person name="Ferriera S."/>
            <person name="Johnson J."/>
            <person name="Kravitz S."/>
            <person name="Beeson K."/>
            <person name="Sutton G."/>
            <person name="Rogers Y.-H."/>
            <person name="Friedman R."/>
            <person name="Frazier M."/>
            <person name="Venter J.C."/>
        </authorList>
    </citation>
    <scope>NUCLEOTIDE SEQUENCE [LARGE SCALE GENOMIC DNA]</scope>
    <source>
        <strain evidence="1 2">CCY0110</strain>
    </source>
</reference>
<dbReference type="RefSeq" id="WP_008274456.1">
    <property type="nucleotide sequence ID" value="NZ_AAXW01000006.1"/>
</dbReference>
<sequence>MNNLSQTYSRQQGSQEEQLFYDYLLQHIRTDTPGQLVEDFRRLFIEARGFRDPQLYTALEQIAKRKNGEYQFNYFFNRCCHILINHWQMDVQSHSAIPELVSLLENLAPPRSGYHGTANRVRYLVKNFTQSDQYLKLQRLARVISNKLTPDKSNTVGNLIHRYPYLYNHCLLGDESSKEHQQTVRKIKNQTEKRFEVNLSRYVTYKVRLAQISRSPELAVPEKGRIIRPVKNPTLLKDKELNQALKHYVGTVDGSYTYKSLSQNFLSHTVHTQTFGRYKDDLYEYILTSLDPKYSKGQFNKNLYQLLQNTLPECNHQKPSEFLMLRTASQLMNFLVVENGKKPDHYVFVDMISNMGVTRTMGLLLKVVLVSSKVKPYLEKRFSILFNHYESFTKEGVPWLVKSLENLQLAFSVHFGKVDLSCLKQVKMR</sequence>
<evidence type="ECO:0000313" key="1">
    <source>
        <dbReference type="EMBL" id="EAZ92531.1"/>
    </source>
</evidence>
<protein>
    <submittedName>
        <fullName evidence="1">Uncharacterized protein</fullName>
    </submittedName>
</protein>
<name>A3IM75_9CHRO</name>
<evidence type="ECO:0000313" key="2">
    <source>
        <dbReference type="Proteomes" id="UP000003781"/>
    </source>
</evidence>
<dbReference type="eggNOG" id="COG1672">
    <property type="taxonomic scope" value="Bacteria"/>
</dbReference>
<dbReference type="Proteomes" id="UP000003781">
    <property type="component" value="Unassembled WGS sequence"/>
</dbReference>
<organism evidence="1 2">
    <name type="scientific">Crocosphaera chwakensis CCY0110</name>
    <dbReference type="NCBI Taxonomy" id="391612"/>
    <lineage>
        <taxon>Bacteria</taxon>
        <taxon>Bacillati</taxon>
        <taxon>Cyanobacteriota</taxon>
        <taxon>Cyanophyceae</taxon>
        <taxon>Oscillatoriophycideae</taxon>
        <taxon>Chroococcales</taxon>
        <taxon>Aphanothecaceae</taxon>
        <taxon>Crocosphaera</taxon>
        <taxon>Crocosphaera chwakensis</taxon>
    </lineage>
</organism>
<dbReference type="OrthoDB" id="580965at2"/>
<proteinExistence type="predicted"/>
<dbReference type="AlphaFoldDB" id="A3IM75"/>
<keyword evidence="2" id="KW-1185">Reference proteome</keyword>
<accession>A3IM75</accession>
<dbReference type="EMBL" id="AAXW01000006">
    <property type="protein sequence ID" value="EAZ92531.1"/>
    <property type="molecule type" value="Genomic_DNA"/>
</dbReference>
<gene>
    <name evidence="1" type="ORF">CY0110_02359</name>
</gene>
<comment type="caution">
    <text evidence="1">The sequence shown here is derived from an EMBL/GenBank/DDBJ whole genome shotgun (WGS) entry which is preliminary data.</text>
</comment>